<evidence type="ECO:0000256" key="1">
    <source>
        <dbReference type="SAM" id="MobiDB-lite"/>
    </source>
</evidence>
<protein>
    <submittedName>
        <fullName evidence="2">Uncharacterized protein</fullName>
    </submittedName>
</protein>
<keyword evidence="3" id="KW-1185">Reference proteome</keyword>
<evidence type="ECO:0000313" key="2">
    <source>
        <dbReference type="EMBL" id="CAB1460974.1"/>
    </source>
</evidence>
<feature type="region of interest" description="Disordered" evidence="1">
    <location>
        <begin position="25"/>
        <end position="45"/>
    </location>
</feature>
<accession>A0A9N7W348</accession>
<gene>
    <name evidence="2" type="ORF">PLEPLA_LOCUS48848</name>
</gene>
<evidence type="ECO:0000313" key="3">
    <source>
        <dbReference type="Proteomes" id="UP001153269"/>
    </source>
</evidence>
<dbReference type="EMBL" id="CADEAL010004502">
    <property type="protein sequence ID" value="CAB1460974.1"/>
    <property type="molecule type" value="Genomic_DNA"/>
</dbReference>
<organism evidence="2 3">
    <name type="scientific">Pleuronectes platessa</name>
    <name type="common">European plaice</name>
    <dbReference type="NCBI Taxonomy" id="8262"/>
    <lineage>
        <taxon>Eukaryota</taxon>
        <taxon>Metazoa</taxon>
        <taxon>Chordata</taxon>
        <taxon>Craniata</taxon>
        <taxon>Vertebrata</taxon>
        <taxon>Euteleostomi</taxon>
        <taxon>Actinopterygii</taxon>
        <taxon>Neopterygii</taxon>
        <taxon>Teleostei</taxon>
        <taxon>Neoteleostei</taxon>
        <taxon>Acanthomorphata</taxon>
        <taxon>Carangaria</taxon>
        <taxon>Pleuronectiformes</taxon>
        <taxon>Pleuronectoidei</taxon>
        <taxon>Pleuronectidae</taxon>
        <taxon>Pleuronectes</taxon>
    </lineage>
</organism>
<name>A0A9N7W348_PLEPL</name>
<proteinExistence type="predicted"/>
<comment type="caution">
    <text evidence="2">The sequence shown here is derived from an EMBL/GenBank/DDBJ whole genome shotgun (WGS) entry which is preliminary data.</text>
</comment>
<reference evidence="2" key="1">
    <citation type="submission" date="2020-03" db="EMBL/GenBank/DDBJ databases">
        <authorList>
            <person name="Weist P."/>
        </authorList>
    </citation>
    <scope>NUCLEOTIDE SEQUENCE</scope>
</reference>
<sequence>MCSFFRDSDPTSEVIELRTAADFSVTAAEQHRNPPADRSPSSVAERNSFIEQRVTEATTPNFHILKAFQKASVDRWPSYPQLTWMGGLTVRHRPQLGCLCFGRLSLTFFLQQYKNNLEKMGKRHL</sequence>
<dbReference type="AlphaFoldDB" id="A0A9N7W348"/>
<dbReference type="Proteomes" id="UP001153269">
    <property type="component" value="Unassembled WGS sequence"/>
</dbReference>